<evidence type="ECO:0000313" key="3">
    <source>
        <dbReference type="Proteomes" id="UP000019146"/>
    </source>
</evidence>
<geneLocation type="plasmid" evidence="3"/>
<dbReference type="Gene3D" id="3.30.1380.10">
    <property type="match status" value="1"/>
</dbReference>
<dbReference type="SUPFAM" id="SSF55166">
    <property type="entry name" value="Hedgehog/DD-peptidase"/>
    <property type="match status" value="1"/>
</dbReference>
<proteinExistence type="predicted"/>
<accession>A0A0P0RLQ4</accession>
<dbReference type="EMBL" id="CP012748">
    <property type="protein sequence ID" value="ALL69748.1"/>
    <property type="molecule type" value="Genomic_DNA"/>
</dbReference>
<dbReference type="AlphaFoldDB" id="A0A0P0RLQ4"/>
<dbReference type="KEGG" id="bcai:K788_0006177"/>
<sequence length="148" mass="16107">MDLSPHFTLEEFVASQTASRDNISNVPGPDIIVNLRNTAQVLEQVRALLGKPVIVSSGYRSPQLNKAVKGALDSAHIYGLAVDFIAPQFGTPIDICRLLQKSTLVFDQLIFEHTWVHLGLPRSGAPNRRQLLTAHFGGGPTTYTVGFA</sequence>
<dbReference type="RefSeq" id="WP_035995438.1">
    <property type="nucleotide sequence ID" value="NZ_CP012748.1"/>
</dbReference>
<dbReference type="GeneID" id="69973285"/>
<keyword evidence="2" id="KW-0614">Plasmid</keyword>
<gene>
    <name evidence="2" type="ORF">K788_0006177</name>
</gene>
<protein>
    <submittedName>
        <fullName evidence="2">Peptidase M15A</fullName>
    </submittedName>
</protein>
<organism evidence="2 3">
    <name type="scientific">Paraburkholderia caribensis MBA4</name>
    <dbReference type="NCBI Taxonomy" id="1323664"/>
    <lineage>
        <taxon>Bacteria</taxon>
        <taxon>Pseudomonadati</taxon>
        <taxon>Pseudomonadota</taxon>
        <taxon>Betaproteobacteria</taxon>
        <taxon>Burkholderiales</taxon>
        <taxon>Burkholderiaceae</taxon>
        <taxon>Paraburkholderia</taxon>
    </lineage>
</organism>
<dbReference type="Proteomes" id="UP000019146">
    <property type="component" value="Plasmid unnamed"/>
</dbReference>
<dbReference type="InterPro" id="IPR009045">
    <property type="entry name" value="Zn_M74/Hedgehog-like"/>
</dbReference>
<dbReference type="Pfam" id="PF08291">
    <property type="entry name" value="Peptidase_M15_3"/>
    <property type="match status" value="1"/>
</dbReference>
<evidence type="ECO:0000259" key="1">
    <source>
        <dbReference type="Pfam" id="PF08291"/>
    </source>
</evidence>
<name>A0A0P0RLQ4_9BURK</name>
<evidence type="ECO:0000313" key="2">
    <source>
        <dbReference type="EMBL" id="ALL69748.1"/>
    </source>
</evidence>
<dbReference type="InterPro" id="IPR013230">
    <property type="entry name" value="Peptidase_M15A_C"/>
</dbReference>
<reference evidence="2 3" key="1">
    <citation type="journal article" date="2014" name="Genome Announc.">
        <title>Draft Genome Sequence of the Haloacid-Degrading Burkholderia caribensis Strain MBA4.</title>
        <authorList>
            <person name="Pan Y."/>
            <person name="Kong K.F."/>
            <person name="Tsang J.S."/>
        </authorList>
    </citation>
    <scope>NUCLEOTIDE SEQUENCE [LARGE SCALE GENOMIC DNA]</scope>
    <source>
        <strain evidence="2 3">MBA4</strain>
        <plasmid evidence="3">Plasmid</plasmid>
    </source>
</reference>
<feature type="domain" description="Peptidase M15A C-terminal" evidence="1">
    <location>
        <begin position="5"/>
        <end position="118"/>
    </location>
</feature>